<dbReference type="AlphaFoldDB" id="A0AAV8ZJ90"/>
<reference evidence="1" key="1">
    <citation type="journal article" date="2023" name="Insect Mol. Biol.">
        <title>Genome sequencing provides insights into the evolution of gene families encoding plant cell wall-degrading enzymes in longhorned beetles.</title>
        <authorList>
            <person name="Shin N.R."/>
            <person name="Okamura Y."/>
            <person name="Kirsch R."/>
            <person name="Pauchet Y."/>
        </authorList>
    </citation>
    <scope>NUCLEOTIDE SEQUENCE</scope>
    <source>
        <strain evidence="1">RBIC_L_NR</strain>
    </source>
</reference>
<dbReference type="Proteomes" id="UP001162156">
    <property type="component" value="Unassembled WGS sequence"/>
</dbReference>
<gene>
    <name evidence="1" type="ORF">NQ314_005239</name>
</gene>
<protein>
    <submittedName>
        <fullName evidence="1">Uncharacterized protein</fullName>
    </submittedName>
</protein>
<organism evidence="1 2">
    <name type="scientific">Rhamnusium bicolor</name>
    <dbReference type="NCBI Taxonomy" id="1586634"/>
    <lineage>
        <taxon>Eukaryota</taxon>
        <taxon>Metazoa</taxon>
        <taxon>Ecdysozoa</taxon>
        <taxon>Arthropoda</taxon>
        <taxon>Hexapoda</taxon>
        <taxon>Insecta</taxon>
        <taxon>Pterygota</taxon>
        <taxon>Neoptera</taxon>
        <taxon>Endopterygota</taxon>
        <taxon>Coleoptera</taxon>
        <taxon>Polyphaga</taxon>
        <taxon>Cucujiformia</taxon>
        <taxon>Chrysomeloidea</taxon>
        <taxon>Cerambycidae</taxon>
        <taxon>Lepturinae</taxon>
        <taxon>Rhagiini</taxon>
        <taxon>Rhamnusium</taxon>
    </lineage>
</organism>
<accession>A0AAV8ZJ90</accession>
<sequence>MTVLICTVLSINLDFLTFMYCKIWSKKWLLIFFYRHLMKGLIKVEFMENVISNEFHNLRHLFQII</sequence>
<evidence type="ECO:0000313" key="2">
    <source>
        <dbReference type="Proteomes" id="UP001162156"/>
    </source>
</evidence>
<name>A0AAV8ZJ90_9CUCU</name>
<keyword evidence="2" id="KW-1185">Reference proteome</keyword>
<comment type="caution">
    <text evidence="1">The sequence shown here is derived from an EMBL/GenBank/DDBJ whole genome shotgun (WGS) entry which is preliminary data.</text>
</comment>
<evidence type="ECO:0000313" key="1">
    <source>
        <dbReference type="EMBL" id="KAJ8963980.1"/>
    </source>
</evidence>
<proteinExistence type="predicted"/>
<dbReference type="EMBL" id="JANEYF010001458">
    <property type="protein sequence ID" value="KAJ8963980.1"/>
    <property type="molecule type" value="Genomic_DNA"/>
</dbReference>